<dbReference type="GO" id="GO:0016787">
    <property type="term" value="F:hydrolase activity"/>
    <property type="evidence" value="ECO:0007669"/>
    <property type="project" value="UniProtKB-ARBA"/>
</dbReference>
<evidence type="ECO:0000256" key="8">
    <source>
        <dbReference type="ARBA" id="ARBA00023204"/>
    </source>
</evidence>
<keyword evidence="8" id="KW-0234">DNA repair</keyword>
<dbReference type="GO" id="GO:0051213">
    <property type="term" value="F:dioxygenase activity"/>
    <property type="evidence" value="ECO:0007669"/>
    <property type="project" value="UniProtKB-KW"/>
</dbReference>
<dbReference type="PANTHER" id="PTHR31212">
    <property type="entry name" value="ALPHA-KETOGLUTARATE-DEPENDENT DIOXYGENASE ALKB HOMOLOG 3"/>
    <property type="match status" value="1"/>
</dbReference>
<dbReference type="PANTHER" id="PTHR31212:SF4">
    <property type="entry name" value="ALPHA-KETOGLUTARATE-DEPENDENT DIOXYGENASE ALKB HOMOLOG 3"/>
    <property type="match status" value="1"/>
</dbReference>
<name>A0A160TE57_9ZZZZ</name>
<evidence type="ECO:0000256" key="7">
    <source>
        <dbReference type="ARBA" id="ARBA00023004"/>
    </source>
</evidence>
<dbReference type="GO" id="GO:0016705">
    <property type="term" value="F:oxidoreductase activity, acting on paired donors, with incorporation or reduction of molecular oxygen"/>
    <property type="evidence" value="ECO:0007669"/>
    <property type="project" value="UniProtKB-ARBA"/>
</dbReference>
<proteinExistence type="predicted"/>
<reference evidence="10" key="1">
    <citation type="submission" date="2015-10" db="EMBL/GenBank/DDBJ databases">
        <authorList>
            <person name="Gilbert D.G."/>
        </authorList>
    </citation>
    <scope>NUCLEOTIDE SEQUENCE</scope>
</reference>
<protein>
    <submittedName>
        <fullName evidence="10">Alkylated DNA repair protein AlkB</fullName>
    </submittedName>
</protein>
<dbReference type="GO" id="GO:0006307">
    <property type="term" value="P:DNA alkylation repair"/>
    <property type="evidence" value="ECO:0007669"/>
    <property type="project" value="InterPro"/>
</dbReference>
<dbReference type="SUPFAM" id="SSF51197">
    <property type="entry name" value="Clavaminate synthase-like"/>
    <property type="match status" value="1"/>
</dbReference>
<comment type="cofactor">
    <cofactor evidence="1">
        <name>Fe(2+)</name>
        <dbReference type="ChEBI" id="CHEBI:29033"/>
    </cofactor>
</comment>
<accession>A0A160TE57</accession>
<dbReference type="Gene3D" id="2.60.120.590">
    <property type="entry name" value="Alpha-ketoglutarate-dependent dioxygenase AlkB-like"/>
    <property type="match status" value="1"/>
</dbReference>
<evidence type="ECO:0000256" key="6">
    <source>
        <dbReference type="ARBA" id="ARBA00023002"/>
    </source>
</evidence>
<dbReference type="GO" id="GO:0032451">
    <property type="term" value="F:demethylase activity"/>
    <property type="evidence" value="ECO:0007669"/>
    <property type="project" value="UniProtKB-ARBA"/>
</dbReference>
<dbReference type="AlphaFoldDB" id="A0A160TE57"/>
<evidence type="ECO:0000259" key="9">
    <source>
        <dbReference type="PROSITE" id="PS51471"/>
    </source>
</evidence>
<dbReference type="FunFam" id="2.60.120.590:FF:000004">
    <property type="entry name" value="DNA oxidative demethylase ALKBH2"/>
    <property type="match status" value="1"/>
</dbReference>
<dbReference type="GO" id="GO:0140097">
    <property type="term" value="F:catalytic activity, acting on DNA"/>
    <property type="evidence" value="ECO:0007669"/>
    <property type="project" value="UniProtKB-ARBA"/>
</dbReference>
<dbReference type="InterPro" id="IPR005123">
    <property type="entry name" value="Oxoglu/Fe-dep_dioxygenase_dom"/>
</dbReference>
<evidence type="ECO:0000256" key="5">
    <source>
        <dbReference type="ARBA" id="ARBA00022964"/>
    </source>
</evidence>
<gene>
    <name evidence="10" type="ORF">MGWOODY_Tha698</name>
</gene>
<organism evidence="10">
    <name type="scientific">hydrothermal vent metagenome</name>
    <dbReference type="NCBI Taxonomy" id="652676"/>
    <lineage>
        <taxon>unclassified sequences</taxon>
        <taxon>metagenomes</taxon>
        <taxon>ecological metagenomes</taxon>
    </lineage>
</organism>
<evidence type="ECO:0000256" key="3">
    <source>
        <dbReference type="ARBA" id="ARBA00022763"/>
    </source>
</evidence>
<keyword evidence="4" id="KW-0460">Magnesium</keyword>
<keyword evidence="3" id="KW-0227">DNA damage</keyword>
<dbReference type="GO" id="GO:0046872">
    <property type="term" value="F:metal ion binding"/>
    <property type="evidence" value="ECO:0007669"/>
    <property type="project" value="UniProtKB-KW"/>
</dbReference>
<keyword evidence="7" id="KW-0408">Iron</keyword>
<evidence type="ECO:0000313" key="10">
    <source>
        <dbReference type="EMBL" id="CUS41139.1"/>
    </source>
</evidence>
<dbReference type="InterPro" id="IPR037151">
    <property type="entry name" value="AlkB-like_sf"/>
</dbReference>
<sequence length="206" mass="23107">MPWSLDLSEPQTLLDGAMTYYAQALSFSCADQLFTSLNGELPWTQESIMIYGRETLSPRLQAWHGDEGISYRYSGKTFTTLPWTPSLVGLCHSINQAFGLKLNSVLANLYRDGQDSMGWHADDEMELGSDPIIVSVSLGAERDFAVRRIGEQRQAGKLALAHGSLLVMEAGMQNRWQHSLPKRQGIKQPRINLTFREIVHSRISLP</sequence>
<dbReference type="Pfam" id="PF13532">
    <property type="entry name" value="2OG-FeII_Oxy_2"/>
    <property type="match status" value="1"/>
</dbReference>
<keyword evidence="2" id="KW-0479">Metal-binding</keyword>
<evidence type="ECO:0000256" key="1">
    <source>
        <dbReference type="ARBA" id="ARBA00001954"/>
    </source>
</evidence>
<evidence type="ECO:0000256" key="2">
    <source>
        <dbReference type="ARBA" id="ARBA00022723"/>
    </source>
</evidence>
<dbReference type="InterPro" id="IPR032854">
    <property type="entry name" value="ALKBH3"/>
</dbReference>
<evidence type="ECO:0000256" key="4">
    <source>
        <dbReference type="ARBA" id="ARBA00022842"/>
    </source>
</evidence>
<dbReference type="PROSITE" id="PS51471">
    <property type="entry name" value="FE2OG_OXY"/>
    <property type="match status" value="1"/>
</dbReference>
<feature type="domain" description="Fe2OG dioxygenase" evidence="9">
    <location>
        <begin position="101"/>
        <end position="199"/>
    </location>
</feature>
<keyword evidence="5" id="KW-0223">Dioxygenase</keyword>
<dbReference type="InterPro" id="IPR027450">
    <property type="entry name" value="AlkB-like"/>
</dbReference>
<dbReference type="EMBL" id="CZQC01000036">
    <property type="protein sequence ID" value="CUS41139.1"/>
    <property type="molecule type" value="Genomic_DNA"/>
</dbReference>
<keyword evidence="6" id="KW-0560">Oxidoreductase</keyword>